<reference evidence="3" key="1">
    <citation type="submission" date="2016-10" db="EMBL/GenBank/DDBJ databases">
        <authorList>
            <person name="Varghese N."/>
            <person name="Submissions S."/>
        </authorList>
    </citation>
    <scope>NUCLEOTIDE SEQUENCE [LARGE SCALE GENOMIC DNA]</scope>
    <source>
        <strain evidence="3">LP51</strain>
    </source>
</reference>
<dbReference type="AlphaFoldDB" id="A0A1I2NRT5"/>
<evidence type="ECO:0000256" key="1">
    <source>
        <dbReference type="SAM" id="MobiDB-lite"/>
    </source>
</evidence>
<feature type="compositionally biased region" description="Basic and acidic residues" evidence="1">
    <location>
        <begin position="80"/>
        <end position="91"/>
    </location>
</feature>
<protein>
    <submittedName>
        <fullName evidence="2">Uncharacterized protein</fullName>
    </submittedName>
</protein>
<proteinExistence type="predicted"/>
<dbReference type="STRING" id="1436961.SAMN05421739_101831"/>
<accession>A0A1I2NRT5</accession>
<feature type="region of interest" description="Disordered" evidence="1">
    <location>
        <begin position="33"/>
        <end position="60"/>
    </location>
</feature>
<sequence>MPYGLPLRWLWHMSYFNYIPPMARSQNTFLKKQREKLKQKKKEEKMQRKQERHENSAGGSLEAMIAYVDEFGNITDTPPEEPKKSDEDDKA</sequence>
<feature type="region of interest" description="Disordered" evidence="1">
    <location>
        <begin position="72"/>
        <end position="91"/>
    </location>
</feature>
<feature type="compositionally biased region" description="Basic and acidic residues" evidence="1">
    <location>
        <begin position="41"/>
        <end position="55"/>
    </location>
</feature>
<evidence type="ECO:0000313" key="2">
    <source>
        <dbReference type="EMBL" id="SFG06705.1"/>
    </source>
</evidence>
<keyword evidence="3" id="KW-1185">Reference proteome</keyword>
<dbReference type="Proteomes" id="UP000198724">
    <property type="component" value="Unassembled WGS sequence"/>
</dbReference>
<dbReference type="EMBL" id="FOOT01000001">
    <property type="protein sequence ID" value="SFG06705.1"/>
    <property type="molecule type" value="Genomic_DNA"/>
</dbReference>
<evidence type="ECO:0000313" key="3">
    <source>
        <dbReference type="Proteomes" id="UP000198724"/>
    </source>
</evidence>
<gene>
    <name evidence="2" type="ORF">SAMN05421739_101831</name>
</gene>
<name>A0A1I2NRT5_9BACT</name>
<organism evidence="2 3">
    <name type="scientific">Pontibacter chinhatensis</name>
    <dbReference type="NCBI Taxonomy" id="1436961"/>
    <lineage>
        <taxon>Bacteria</taxon>
        <taxon>Pseudomonadati</taxon>
        <taxon>Bacteroidota</taxon>
        <taxon>Cytophagia</taxon>
        <taxon>Cytophagales</taxon>
        <taxon>Hymenobacteraceae</taxon>
        <taxon>Pontibacter</taxon>
    </lineage>
</organism>